<dbReference type="InterPro" id="IPR046348">
    <property type="entry name" value="SIS_dom_sf"/>
</dbReference>
<dbReference type="SUPFAM" id="SSF53697">
    <property type="entry name" value="SIS domain"/>
    <property type="match status" value="1"/>
</dbReference>
<proteinExistence type="inferred from homology"/>
<evidence type="ECO:0000313" key="4">
    <source>
        <dbReference type="EMBL" id="MBB5432866.1"/>
    </source>
</evidence>
<protein>
    <submittedName>
        <fullName evidence="4">Glucose/mannose-6-phosphate isomerase</fullName>
        <ecNumber evidence="4">5.3.1.8</ecNumber>
        <ecNumber evidence="4">5.3.1.9</ecNumber>
    </submittedName>
</protein>
<dbReference type="EMBL" id="JACHDB010000001">
    <property type="protein sequence ID" value="MBB5432866.1"/>
    <property type="molecule type" value="Genomic_DNA"/>
</dbReference>
<reference evidence="4 5" key="1">
    <citation type="submission" date="2020-08" db="EMBL/GenBank/DDBJ databases">
        <title>Sequencing the genomes of 1000 actinobacteria strains.</title>
        <authorList>
            <person name="Klenk H.-P."/>
        </authorList>
    </citation>
    <scope>NUCLEOTIDE SEQUENCE [LARGE SCALE GENOMIC DNA]</scope>
    <source>
        <strain evidence="4 5">DSM 44551</strain>
    </source>
</reference>
<keyword evidence="2 4" id="KW-0413">Isomerase</keyword>
<dbReference type="GO" id="GO:0004347">
    <property type="term" value="F:glucose-6-phosphate isomerase activity"/>
    <property type="evidence" value="ECO:0007669"/>
    <property type="project" value="UniProtKB-EC"/>
</dbReference>
<keyword evidence="5" id="KW-1185">Reference proteome</keyword>
<dbReference type="Proteomes" id="UP000572635">
    <property type="component" value="Unassembled WGS sequence"/>
</dbReference>
<dbReference type="GO" id="GO:0005975">
    <property type="term" value="P:carbohydrate metabolic process"/>
    <property type="evidence" value="ECO:0007669"/>
    <property type="project" value="InterPro"/>
</dbReference>
<dbReference type="GO" id="GO:1901135">
    <property type="term" value="P:carbohydrate derivative metabolic process"/>
    <property type="evidence" value="ECO:0007669"/>
    <property type="project" value="InterPro"/>
</dbReference>
<dbReference type="InterPro" id="IPR019490">
    <property type="entry name" value="Glu6P/Mann6P_isomerase_C"/>
</dbReference>
<evidence type="ECO:0000259" key="3">
    <source>
        <dbReference type="Pfam" id="PF10432"/>
    </source>
</evidence>
<dbReference type="GO" id="GO:0097367">
    <property type="term" value="F:carbohydrate derivative binding"/>
    <property type="evidence" value="ECO:0007669"/>
    <property type="project" value="InterPro"/>
</dbReference>
<accession>A0A7W8VDU8</accession>
<dbReference type="Pfam" id="PF10432">
    <property type="entry name" value="bact-PGI_C"/>
    <property type="match status" value="1"/>
</dbReference>
<organism evidence="4 5">
    <name type="scientific">Nocardiopsis composta</name>
    <dbReference type="NCBI Taxonomy" id="157465"/>
    <lineage>
        <taxon>Bacteria</taxon>
        <taxon>Bacillati</taxon>
        <taxon>Actinomycetota</taxon>
        <taxon>Actinomycetes</taxon>
        <taxon>Streptosporangiales</taxon>
        <taxon>Nocardiopsidaceae</taxon>
        <taxon>Nocardiopsis</taxon>
    </lineage>
</organism>
<comment type="similarity">
    <text evidence="1">Belongs to the PGI/PMI family.</text>
</comment>
<dbReference type="EC" id="5.3.1.9" evidence="4"/>
<evidence type="ECO:0000313" key="5">
    <source>
        <dbReference type="Proteomes" id="UP000572635"/>
    </source>
</evidence>
<dbReference type="AlphaFoldDB" id="A0A7W8VDU8"/>
<feature type="domain" description="Bifunctional glucose-6-phosphate/mannose-6-phosphate isomerase C-terminal" evidence="3">
    <location>
        <begin position="209"/>
        <end position="364"/>
    </location>
</feature>
<dbReference type="EC" id="5.3.1.8" evidence="4"/>
<sequence>MPGAAFDETRLDGPGADGPLALSAASAAGRLRAARSAALEAGLDRLAEDGRPRAAVAVGTGSGGLAGELAAAVLGPGCPVPFSAVRGPLLPGWVSSYDLVLAVSGPDAEEPAVACAAEAVRRGCRLVAAGPPDGPLRPLAEQARAPYIELRGAGAPAGGFEPVWGPAAALLTAAGAAGLPAPGGDVFEAAAVRLEQTAVRCAPSVESWENPAKSLALELAGSLPVAVGATGPTAFAAAYTAERAARTAGYPVLHCPLPDALAAAVRLVDGPLGGTGPRSIFDDPEEEGPVRTRLLLFRDPGEESERTALDLRSAEAAAERGGAPVSTVSADPGYQLERIAGLIALTDYATVYLAAAYGVEPVAEEHTAG</sequence>
<comment type="caution">
    <text evidence="4">The sequence shown here is derived from an EMBL/GenBank/DDBJ whole genome shotgun (WGS) entry which is preliminary data.</text>
</comment>
<gene>
    <name evidence="4" type="ORF">HDA36_002950</name>
</gene>
<evidence type="ECO:0000256" key="2">
    <source>
        <dbReference type="ARBA" id="ARBA00023235"/>
    </source>
</evidence>
<dbReference type="GO" id="GO:0004476">
    <property type="term" value="F:mannose-6-phosphate isomerase activity"/>
    <property type="evidence" value="ECO:0007669"/>
    <property type="project" value="UniProtKB-EC"/>
</dbReference>
<name>A0A7W8VDU8_9ACTN</name>
<dbReference type="RefSeq" id="WP_184392374.1">
    <property type="nucleotide sequence ID" value="NZ_BAAAJD010000110.1"/>
</dbReference>
<evidence type="ECO:0000256" key="1">
    <source>
        <dbReference type="ARBA" id="ARBA00010523"/>
    </source>
</evidence>
<dbReference type="Gene3D" id="3.40.50.10490">
    <property type="entry name" value="Glucose-6-phosphate isomerase like protein, domain 1"/>
    <property type="match status" value="2"/>
</dbReference>